<keyword evidence="2" id="KW-1185">Reference proteome</keyword>
<organism evidence="1 2">
    <name type="scientific">Liparis tanakae</name>
    <name type="common">Tanaka's snailfish</name>
    <dbReference type="NCBI Taxonomy" id="230148"/>
    <lineage>
        <taxon>Eukaryota</taxon>
        <taxon>Metazoa</taxon>
        <taxon>Chordata</taxon>
        <taxon>Craniata</taxon>
        <taxon>Vertebrata</taxon>
        <taxon>Euteleostomi</taxon>
        <taxon>Actinopterygii</taxon>
        <taxon>Neopterygii</taxon>
        <taxon>Teleostei</taxon>
        <taxon>Neoteleostei</taxon>
        <taxon>Acanthomorphata</taxon>
        <taxon>Eupercaria</taxon>
        <taxon>Perciformes</taxon>
        <taxon>Cottioidei</taxon>
        <taxon>Cottales</taxon>
        <taxon>Liparidae</taxon>
        <taxon>Liparis</taxon>
    </lineage>
</organism>
<dbReference type="AlphaFoldDB" id="A0A4Z2IXW2"/>
<dbReference type="Proteomes" id="UP000314294">
    <property type="component" value="Unassembled WGS sequence"/>
</dbReference>
<evidence type="ECO:0000313" key="2">
    <source>
        <dbReference type="Proteomes" id="UP000314294"/>
    </source>
</evidence>
<proteinExistence type="predicted"/>
<comment type="caution">
    <text evidence="1">The sequence shown here is derived from an EMBL/GenBank/DDBJ whole genome shotgun (WGS) entry which is preliminary data.</text>
</comment>
<protein>
    <submittedName>
        <fullName evidence="1">Uncharacterized protein</fullName>
    </submittedName>
</protein>
<reference evidence="1 2" key="1">
    <citation type="submission" date="2019-03" db="EMBL/GenBank/DDBJ databases">
        <title>First draft genome of Liparis tanakae, snailfish: a comprehensive survey of snailfish specific genes.</title>
        <authorList>
            <person name="Kim W."/>
            <person name="Song I."/>
            <person name="Jeong J.-H."/>
            <person name="Kim D."/>
            <person name="Kim S."/>
            <person name="Ryu S."/>
            <person name="Song J.Y."/>
            <person name="Lee S.K."/>
        </authorList>
    </citation>
    <scope>NUCLEOTIDE SEQUENCE [LARGE SCALE GENOMIC DNA]</scope>
    <source>
        <tissue evidence="1">Muscle</tissue>
    </source>
</reference>
<gene>
    <name evidence="1" type="ORF">EYF80_006787</name>
</gene>
<sequence>MQWKASMTAHTSTSTPISILHIFKAQVHSLWTQGSATYPLPIVVLLPATAQAKAAPTRTCSATPSPVTALQFKPTRNKHNNIVAQHSRGKASERQRRLLTVGHPRYMSNSNAAVELQRSRVLSLHAAAAVTSLRCGSVGPGESCWAHGEARTSYECDRTTFALPIIDHAVNPETRGLTAQIPPEPRPDEALNMCARAAVLCPH</sequence>
<accession>A0A4Z2IXW2</accession>
<dbReference type="EMBL" id="SRLO01000036">
    <property type="protein sequence ID" value="TNN82830.1"/>
    <property type="molecule type" value="Genomic_DNA"/>
</dbReference>
<evidence type="ECO:0000313" key="1">
    <source>
        <dbReference type="EMBL" id="TNN82830.1"/>
    </source>
</evidence>
<name>A0A4Z2IXW2_9TELE</name>